<dbReference type="InterPro" id="IPR029058">
    <property type="entry name" value="AB_hydrolase_fold"/>
</dbReference>
<dbReference type="OrthoDB" id="273452at2759"/>
<dbReference type="PANTHER" id="PTHR12482:SF62">
    <property type="entry name" value="LIPASE ROG1-RELATED"/>
    <property type="match status" value="1"/>
</dbReference>
<dbReference type="Gene3D" id="3.40.50.1820">
    <property type="entry name" value="alpha/beta hydrolase"/>
    <property type="match status" value="1"/>
</dbReference>
<feature type="signal peptide" evidence="4">
    <location>
        <begin position="1"/>
        <end position="19"/>
    </location>
</feature>
<sequence length="519" mass="57189">MSSNLVPVHLIILIHGLYGSTLNLKVVEEELIRAGGEVEQGASASSHGGPPTTSKSSTGHKSEYKDGGGGIETVVYLAQSIKGPRTWDGIDICAHRITEEVDKEIERLQDDGKDVVGVSVMGYSLGGLIARFLIGQLHARQPSFFAKHRPVTFSTAATPHLGVLKYGTRQNALISKLGRVMFGRTGRQIYCQDEEPDWGGRGLLEFMTDPNHVFIQALKVFPKVMILVNGIHDNTVPYPTAAISYTDPFTDPSQLHIETDENHMVTSYLPIADPDPESLAVNHANEIDVDGEEVNVTVKVMKSRTRPRTSELAGGRTRPLLPPLFMIPLPFPFNYAIWLISPLLLPIMLTYIAMMFAVHEFHSRRRTRSHHDIVERQPLLAPVSWPADESDMPSEPILQSTSSSVIPSRSVSTKPTQDDEVDQASSGTSTPPMLDPSSSTTTAAPLLLTPGQRMMIKNLNEAIPNAERVIAWFPWAFNSHAVLICRDVTRFPWQEDGRGVVKRWAKFVVDAGKEGVITV</sequence>
<dbReference type="AlphaFoldDB" id="A0A5M6BU24"/>
<dbReference type="KEGG" id="ksn:43590595"/>
<name>A0A5M6BU24_9TREE</name>
<keyword evidence="3" id="KW-0472">Membrane</keyword>
<dbReference type="PANTHER" id="PTHR12482">
    <property type="entry name" value="LIPASE ROG1-RELATED-RELATED"/>
    <property type="match status" value="1"/>
</dbReference>
<dbReference type="RefSeq" id="XP_031859272.1">
    <property type="nucleotide sequence ID" value="XM_032006437.1"/>
</dbReference>
<protein>
    <submittedName>
        <fullName evidence="5">Uncharacterized protein</fullName>
    </submittedName>
</protein>
<evidence type="ECO:0000256" key="1">
    <source>
        <dbReference type="ARBA" id="ARBA00007920"/>
    </source>
</evidence>
<keyword evidence="3" id="KW-1133">Transmembrane helix</keyword>
<dbReference type="SUPFAM" id="SSF53474">
    <property type="entry name" value="alpha/beta-Hydrolases"/>
    <property type="match status" value="1"/>
</dbReference>
<evidence type="ECO:0000256" key="2">
    <source>
        <dbReference type="SAM" id="MobiDB-lite"/>
    </source>
</evidence>
<feature type="region of interest" description="Disordered" evidence="2">
    <location>
        <begin position="38"/>
        <end position="66"/>
    </location>
</feature>
<dbReference type="Pfam" id="PF05057">
    <property type="entry name" value="DUF676"/>
    <property type="match status" value="1"/>
</dbReference>
<accession>A0A5M6BU24</accession>
<dbReference type="InterPro" id="IPR007751">
    <property type="entry name" value="DUF676_lipase-like"/>
</dbReference>
<proteinExistence type="inferred from homology"/>
<keyword evidence="6" id="KW-1185">Reference proteome</keyword>
<gene>
    <name evidence="5" type="ORF">CI109_101320</name>
</gene>
<feature type="chain" id="PRO_5043803441" evidence="4">
    <location>
        <begin position="20"/>
        <end position="519"/>
    </location>
</feature>
<dbReference type="Proteomes" id="UP000322225">
    <property type="component" value="Chromosome 2"/>
</dbReference>
<evidence type="ECO:0000256" key="4">
    <source>
        <dbReference type="SAM" id="SignalP"/>
    </source>
</evidence>
<feature type="compositionally biased region" description="Polar residues" evidence="2">
    <location>
        <begin position="42"/>
        <end position="59"/>
    </location>
</feature>
<keyword evidence="4" id="KW-0732">Signal</keyword>
<organism evidence="5 6">
    <name type="scientific">Kwoniella shandongensis</name>
    <dbReference type="NCBI Taxonomy" id="1734106"/>
    <lineage>
        <taxon>Eukaryota</taxon>
        <taxon>Fungi</taxon>
        <taxon>Dikarya</taxon>
        <taxon>Basidiomycota</taxon>
        <taxon>Agaricomycotina</taxon>
        <taxon>Tremellomycetes</taxon>
        <taxon>Tremellales</taxon>
        <taxon>Cryptococcaceae</taxon>
        <taxon>Kwoniella</taxon>
    </lineage>
</organism>
<evidence type="ECO:0000256" key="3">
    <source>
        <dbReference type="SAM" id="Phobius"/>
    </source>
</evidence>
<feature type="compositionally biased region" description="Low complexity" evidence="2">
    <location>
        <begin position="400"/>
        <end position="413"/>
    </location>
</feature>
<dbReference type="EMBL" id="CP144052">
    <property type="protein sequence ID" value="WWD16888.1"/>
    <property type="molecule type" value="Genomic_DNA"/>
</dbReference>
<feature type="region of interest" description="Disordered" evidence="2">
    <location>
        <begin position="384"/>
        <end position="444"/>
    </location>
</feature>
<keyword evidence="3" id="KW-0812">Transmembrane</keyword>
<dbReference type="InterPro" id="IPR044294">
    <property type="entry name" value="Lipase-like"/>
</dbReference>
<feature type="transmembrane region" description="Helical" evidence="3">
    <location>
        <begin position="335"/>
        <end position="358"/>
    </location>
</feature>
<reference evidence="5" key="2">
    <citation type="submission" date="2024-01" db="EMBL/GenBank/DDBJ databases">
        <title>Comparative genomics of Cryptococcus and Kwoniella reveals pathogenesis evolution and contrasting modes of karyotype evolution via chromosome fusion or intercentromeric recombination.</title>
        <authorList>
            <person name="Coelho M.A."/>
            <person name="David-Palma M."/>
            <person name="Shea T."/>
            <person name="Bowers K."/>
            <person name="McGinley-Smith S."/>
            <person name="Mohammad A.W."/>
            <person name="Gnirke A."/>
            <person name="Yurkov A.M."/>
            <person name="Nowrousian M."/>
            <person name="Sun S."/>
            <person name="Cuomo C.A."/>
            <person name="Heitman J."/>
        </authorList>
    </citation>
    <scope>NUCLEOTIDE SEQUENCE</scope>
    <source>
        <strain evidence="5">CBS 12478</strain>
    </source>
</reference>
<evidence type="ECO:0000313" key="6">
    <source>
        <dbReference type="Proteomes" id="UP000322225"/>
    </source>
</evidence>
<comment type="similarity">
    <text evidence="1">Belongs to the putative lipase ROG1 family.</text>
</comment>
<evidence type="ECO:0000313" key="5">
    <source>
        <dbReference type="EMBL" id="WWD16888.1"/>
    </source>
</evidence>
<dbReference type="GeneID" id="43590595"/>
<reference evidence="5" key="1">
    <citation type="submission" date="2017-08" db="EMBL/GenBank/DDBJ databases">
        <authorList>
            <person name="Cuomo C."/>
            <person name="Billmyre B."/>
            <person name="Heitman J."/>
        </authorList>
    </citation>
    <scope>NUCLEOTIDE SEQUENCE</scope>
    <source>
        <strain evidence="5">CBS 12478</strain>
    </source>
</reference>